<protein>
    <submittedName>
        <fullName evidence="2">Transcriptional regulator, LysR family</fullName>
    </submittedName>
</protein>
<gene>
    <name evidence="2" type="ORF">AVDCRST_MAG04-2652</name>
</gene>
<feature type="compositionally biased region" description="Basic residues" evidence="1">
    <location>
        <begin position="218"/>
        <end position="230"/>
    </location>
</feature>
<evidence type="ECO:0000313" key="2">
    <source>
        <dbReference type="EMBL" id="CAA9262711.1"/>
    </source>
</evidence>
<feature type="compositionally biased region" description="Basic residues" evidence="1">
    <location>
        <begin position="76"/>
        <end position="87"/>
    </location>
</feature>
<organism evidence="2">
    <name type="scientific">uncultured Acetobacteraceae bacterium</name>
    <dbReference type="NCBI Taxonomy" id="169975"/>
    <lineage>
        <taxon>Bacteria</taxon>
        <taxon>Pseudomonadati</taxon>
        <taxon>Pseudomonadota</taxon>
        <taxon>Alphaproteobacteria</taxon>
        <taxon>Acetobacterales</taxon>
        <taxon>Acetobacteraceae</taxon>
        <taxon>environmental samples</taxon>
    </lineage>
</organism>
<dbReference type="AlphaFoldDB" id="A0A6J4IY79"/>
<feature type="compositionally biased region" description="Low complexity" evidence="1">
    <location>
        <begin position="232"/>
        <end position="260"/>
    </location>
</feature>
<feature type="non-terminal residue" evidence="2">
    <location>
        <position position="1"/>
    </location>
</feature>
<reference evidence="2" key="1">
    <citation type="submission" date="2020-02" db="EMBL/GenBank/DDBJ databases">
        <authorList>
            <person name="Meier V. D."/>
        </authorList>
    </citation>
    <scope>NUCLEOTIDE SEQUENCE</scope>
    <source>
        <strain evidence="2">AVDCRST_MAG04</strain>
    </source>
</reference>
<feature type="compositionally biased region" description="Basic and acidic residues" evidence="1">
    <location>
        <begin position="261"/>
        <end position="270"/>
    </location>
</feature>
<accession>A0A6J4IY79</accession>
<feature type="region of interest" description="Disordered" evidence="1">
    <location>
        <begin position="1"/>
        <end position="270"/>
    </location>
</feature>
<evidence type="ECO:0000256" key="1">
    <source>
        <dbReference type="SAM" id="MobiDB-lite"/>
    </source>
</evidence>
<feature type="non-terminal residue" evidence="2">
    <location>
        <position position="299"/>
    </location>
</feature>
<name>A0A6J4IY79_9PROT</name>
<feature type="compositionally biased region" description="Basic residues" evidence="1">
    <location>
        <begin position="115"/>
        <end position="127"/>
    </location>
</feature>
<feature type="compositionally biased region" description="Basic residues" evidence="1">
    <location>
        <begin position="136"/>
        <end position="150"/>
    </location>
</feature>
<proteinExistence type="predicted"/>
<feature type="compositionally biased region" description="Low complexity" evidence="1">
    <location>
        <begin position="166"/>
        <end position="184"/>
    </location>
</feature>
<dbReference type="EMBL" id="CADCTL010000186">
    <property type="protein sequence ID" value="CAA9262711.1"/>
    <property type="molecule type" value="Genomic_DNA"/>
</dbReference>
<sequence>GPLRRHAGLHPCRGAQELHAGGRRPGPAAVIGHGRGEGAGGQAGGATPPAHHAPREPHPGRRGALRALPAADRRPGGRRRRLRRRQAPRPAPRERPRHAGQPLRGAAPAGLPLRIPRHRSPFRRGRPLRGPGAGRGRLRAPRRQPPRQRLGRAPVGHAGGGDLRVARLPRAARRPGASGRAGRPPHGRLPFVGDGRRAASGVHHRRQAPPRRPAGERHRGRRGNLRRGRARGAGADPGAPVSARGGFPPRGARAGAGSDPADAHAGFRDLPAREAPVSAAAGLHRLAGWAVPGRGGDRL</sequence>